<feature type="domain" description="CUB" evidence="3">
    <location>
        <begin position="30"/>
        <end position="95"/>
    </location>
</feature>
<keyword evidence="2" id="KW-0732">Signal</keyword>
<evidence type="ECO:0000259" key="3">
    <source>
        <dbReference type="Pfam" id="PF00431"/>
    </source>
</evidence>
<evidence type="ECO:0000256" key="1">
    <source>
        <dbReference type="ARBA" id="ARBA00023157"/>
    </source>
</evidence>
<dbReference type="InterPro" id="IPR035914">
    <property type="entry name" value="Sperma_CUB_dom_sf"/>
</dbReference>
<reference evidence="4" key="1">
    <citation type="submission" date="2024-03" db="EMBL/GenBank/DDBJ databases">
        <authorList>
            <person name="Jin J.A."/>
            <person name="King G.A."/>
            <person name="Walker A."/>
        </authorList>
    </citation>
    <scope>NUCLEOTIDE SEQUENCE</scope>
</reference>
<dbReference type="InterPro" id="IPR000859">
    <property type="entry name" value="CUB_dom"/>
</dbReference>
<proteinExistence type="evidence at transcript level"/>
<feature type="chain" id="PRO_5044205471" evidence="2">
    <location>
        <begin position="17"/>
        <end position="133"/>
    </location>
</feature>
<evidence type="ECO:0000256" key="2">
    <source>
        <dbReference type="SAM" id="SignalP"/>
    </source>
</evidence>
<dbReference type="Gene3D" id="2.60.120.290">
    <property type="entry name" value="Spermadhesin, CUB domain"/>
    <property type="match status" value="1"/>
</dbReference>
<dbReference type="CDD" id="cd00041">
    <property type="entry name" value="CUB"/>
    <property type="match status" value="1"/>
</dbReference>
<evidence type="ECO:0000313" key="4">
    <source>
        <dbReference type="EMBL" id="WXH71757.1"/>
    </source>
</evidence>
<dbReference type="SUPFAM" id="SSF49854">
    <property type="entry name" value="Spermadhesin, CUB domain"/>
    <property type="match status" value="1"/>
</dbReference>
<organism evidence="4">
    <name type="scientific">Ectomocoris sp</name>
    <dbReference type="NCBI Taxonomy" id="3104572"/>
    <lineage>
        <taxon>Eukaryota</taxon>
        <taxon>Metazoa</taxon>
        <taxon>Ecdysozoa</taxon>
        <taxon>Arthropoda</taxon>
        <taxon>Hexapoda</taxon>
        <taxon>Insecta</taxon>
        <taxon>Pterygota</taxon>
        <taxon>Neoptera</taxon>
        <taxon>Paraneoptera</taxon>
        <taxon>Hemiptera</taxon>
        <taxon>Heteroptera</taxon>
        <taxon>Panheteroptera</taxon>
        <taxon>Cimicomorpha</taxon>
        <taxon>Reduviidae</taxon>
        <taxon>Peiratinae</taxon>
        <taxon>Ectomocoris</taxon>
    </lineage>
</organism>
<name>A0AB38ZEA9_9HEMI</name>
<sequence length="133" mass="14706">MKAVYLSLAFIAFVAGDDPVIKKDSVELATTEEFAVESLNYPEDAPANLQQEWILKAPKDHAVRLECHDIRLFEDKPCGAWALVITDGDKKEELCTSIFDFTKTSETNVLVLSLRIGGDSRGFVACKAKAVKK</sequence>
<dbReference type="AlphaFoldDB" id="A0AB38ZEA9"/>
<dbReference type="Pfam" id="PF00431">
    <property type="entry name" value="CUB"/>
    <property type="match status" value="1"/>
</dbReference>
<accession>A0AB38ZEA9</accession>
<feature type="signal peptide" evidence="2">
    <location>
        <begin position="1"/>
        <end position="16"/>
    </location>
</feature>
<keyword evidence="1" id="KW-1015">Disulfide bond</keyword>
<dbReference type="EMBL" id="PP510832">
    <property type="protein sequence ID" value="WXH71757.1"/>
    <property type="molecule type" value="mRNA"/>
</dbReference>
<protein>
    <submittedName>
        <fullName evidence="4">Venom CUB domain protein 2</fullName>
    </submittedName>
</protein>